<evidence type="ECO:0000313" key="6">
    <source>
        <dbReference type="Proteomes" id="UP000245762"/>
    </source>
</evidence>
<organism evidence="5 6">
    <name type="scientific">Flagellimonas aquimarina</name>
    <dbReference type="NCBI Taxonomy" id="2201895"/>
    <lineage>
        <taxon>Bacteria</taxon>
        <taxon>Pseudomonadati</taxon>
        <taxon>Bacteroidota</taxon>
        <taxon>Flavobacteriia</taxon>
        <taxon>Flavobacteriales</taxon>
        <taxon>Flavobacteriaceae</taxon>
        <taxon>Flagellimonas</taxon>
    </lineage>
</organism>
<dbReference type="InterPro" id="IPR020449">
    <property type="entry name" value="Tscrpt_reg_AraC-type_HTH"/>
</dbReference>
<dbReference type="GO" id="GO:0043565">
    <property type="term" value="F:sequence-specific DNA binding"/>
    <property type="evidence" value="ECO:0007669"/>
    <property type="project" value="InterPro"/>
</dbReference>
<dbReference type="InterPro" id="IPR014710">
    <property type="entry name" value="RmlC-like_jellyroll"/>
</dbReference>
<dbReference type="SMART" id="SM00342">
    <property type="entry name" value="HTH_ARAC"/>
    <property type="match status" value="1"/>
</dbReference>
<dbReference type="InterPro" id="IPR009057">
    <property type="entry name" value="Homeodomain-like_sf"/>
</dbReference>
<keyword evidence="6" id="KW-1185">Reference proteome</keyword>
<dbReference type="PANTHER" id="PTHR43280">
    <property type="entry name" value="ARAC-FAMILY TRANSCRIPTIONAL REGULATOR"/>
    <property type="match status" value="1"/>
</dbReference>
<dbReference type="PANTHER" id="PTHR43280:SF27">
    <property type="entry name" value="TRANSCRIPTIONAL REGULATOR MTLR"/>
    <property type="match status" value="1"/>
</dbReference>
<evidence type="ECO:0000256" key="3">
    <source>
        <dbReference type="ARBA" id="ARBA00023163"/>
    </source>
</evidence>
<dbReference type="PRINTS" id="PR00032">
    <property type="entry name" value="HTHARAC"/>
</dbReference>
<evidence type="ECO:0000259" key="4">
    <source>
        <dbReference type="PROSITE" id="PS01124"/>
    </source>
</evidence>
<feature type="domain" description="HTH araC/xylS-type" evidence="4">
    <location>
        <begin position="183"/>
        <end position="281"/>
    </location>
</feature>
<keyword evidence="3" id="KW-0804">Transcription</keyword>
<dbReference type="GO" id="GO:0003700">
    <property type="term" value="F:DNA-binding transcription factor activity"/>
    <property type="evidence" value="ECO:0007669"/>
    <property type="project" value="InterPro"/>
</dbReference>
<accession>A0A316KXE8</accession>
<evidence type="ECO:0000313" key="5">
    <source>
        <dbReference type="EMBL" id="PWL37485.1"/>
    </source>
</evidence>
<keyword evidence="1" id="KW-0805">Transcription regulation</keyword>
<dbReference type="Pfam" id="PF12833">
    <property type="entry name" value="HTH_18"/>
    <property type="match status" value="1"/>
</dbReference>
<dbReference type="PROSITE" id="PS01124">
    <property type="entry name" value="HTH_ARAC_FAMILY_2"/>
    <property type="match status" value="1"/>
</dbReference>
<dbReference type="InterPro" id="IPR018060">
    <property type="entry name" value="HTH_AraC"/>
</dbReference>
<dbReference type="EMBL" id="QGEG01000005">
    <property type="protein sequence ID" value="PWL37485.1"/>
    <property type="molecule type" value="Genomic_DNA"/>
</dbReference>
<gene>
    <name evidence="5" type="ORF">DKG77_16035</name>
</gene>
<dbReference type="Gene3D" id="1.10.10.60">
    <property type="entry name" value="Homeodomain-like"/>
    <property type="match status" value="2"/>
</dbReference>
<dbReference type="SUPFAM" id="SSF51182">
    <property type="entry name" value="RmlC-like cupins"/>
    <property type="match status" value="1"/>
</dbReference>
<dbReference type="AlphaFoldDB" id="A0A316KXE8"/>
<keyword evidence="2" id="KW-0238">DNA-binding</keyword>
<evidence type="ECO:0000256" key="2">
    <source>
        <dbReference type="ARBA" id="ARBA00023125"/>
    </source>
</evidence>
<reference evidence="5 6" key="1">
    <citation type="submission" date="2018-05" db="EMBL/GenBank/DDBJ databases">
        <title>Complete genome sequence of Flagellimonas aquimarina ECD12 isolated from seaweed Ecklonia cava.</title>
        <authorList>
            <person name="Choi S."/>
            <person name="Seong C."/>
        </authorList>
    </citation>
    <scope>NUCLEOTIDE SEQUENCE [LARGE SCALE GENOMIC DNA]</scope>
    <source>
        <strain evidence="5 6">ECD12</strain>
    </source>
</reference>
<evidence type="ECO:0000256" key="1">
    <source>
        <dbReference type="ARBA" id="ARBA00023015"/>
    </source>
</evidence>
<sequence>MKPMLEAINVATNTSFKIEAYNSSSNCESTGWHIHPEFELVYVKNGSGILNIGSQKKNYDDGVLVFLGGNIPHADFGNKDYEDGLEIVIQFKKEFLEEKLKVFPELSKIKELVEKSKQVLIFDHQTKEILWPFFKRFEKLDNQGKLINLLSVLDYLSESAVYEKLFDAISLSNYKKDEIRRLEETFEYVNNNYHKNISVTEISQKLGFTPNSFCRFFKKMTNQKFITFVNEFRIGKALEFFSENNTVIADVMYRSGFNDPSYFTRQFKKYQGTTPSAYLKSRYSESPLQDSLL</sequence>
<comment type="caution">
    <text evidence="5">The sequence shown here is derived from an EMBL/GenBank/DDBJ whole genome shotgun (WGS) entry which is preliminary data.</text>
</comment>
<dbReference type="SUPFAM" id="SSF46689">
    <property type="entry name" value="Homeodomain-like"/>
    <property type="match status" value="2"/>
</dbReference>
<dbReference type="Proteomes" id="UP000245762">
    <property type="component" value="Unassembled WGS sequence"/>
</dbReference>
<protein>
    <recommendedName>
        <fullName evidence="4">HTH araC/xylS-type domain-containing protein</fullName>
    </recommendedName>
</protein>
<dbReference type="InterPro" id="IPR011051">
    <property type="entry name" value="RmlC_Cupin_sf"/>
</dbReference>
<dbReference type="Gene3D" id="2.60.120.10">
    <property type="entry name" value="Jelly Rolls"/>
    <property type="match status" value="1"/>
</dbReference>
<name>A0A316KXE8_9FLAO</name>
<dbReference type="OrthoDB" id="792101at2"/>
<proteinExistence type="predicted"/>